<comment type="caution">
    <text evidence="2">The sequence shown here is derived from an EMBL/GenBank/DDBJ whole genome shotgun (WGS) entry which is preliminary data.</text>
</comment>
<dbReference type="EMBL" id="DSID01000360">
    <property type="protein sequence ID" value="HEX70512.1"/>
    <property type="molecule type" value="Genomic_DNA"/>
</dbReference>
<dbReference type="NCBIfam" id="NF033545">
    <property type="entry name" value="transpos_IS630"/>
    <property type="match status" value="1"/>
</dbReference>
<accession>A0A7C3A7T6</accession>
<dbReference type="InterPro" id="IPR038717">
    <property type="entry name" value="Tc1-like_DDE_dom"/>
</dbReference>
<reference evidence="2" key="1">
    <citation type="journal article" date="2020" name="mSystems">
        <title>Genome- and Community-Level Interaction Insights into Carbon Utilization and Element Cycling Functions of Hydrothermarchaeota in Hydrothermal Sediment.</title>
        <authorList>
            <person name="Zhou Z."/>
            <person name="Liu Y."/>
            <person name="Xu W."/>
            <person name="Pan J."/>
            <person name="Luo Z.H."/>
            <person name="Li M."/>
        </authorList>
    </citation>
    <scope>NUCLEOTIDE SEQUENCE [LARGE SCALE GENOMIC DNA]</scope>
    <source>
        <strain evidence="2">SpSt-192</strain>
    </source>
</reference>
<sequence>MALSRPPRGPLPRPRFYTITWDTKSVLSAACELPSRLGLPLSRLHVPDIRTEVIARGLVASISETTIWRWLSEDAIKPWQHRSWIFPRDPDFERKAGVVLDLYHRTFDGKAWRPTEYVLSADEKTSIQARCRCHPALPPAEARAIRVEHEYARGGALQYFAAWDCHRAKLFGRCEPTTGIEPFGRLVEQVMTAEPYARARRVFWVVDNGSSHRGTASIRRLEGRFKNLRLIHLPLHASWLNRMEIYFSVVQRKVLTPNDFTDLGEVEARVLTFQAHYEQSVQPFEWRFTRDDLTRLMKKLADQETLMTAA</sequence>
<feature type="domain" description="Tc1-like transposase DDE" evidence="1">
    <location>
        <begin position="121"/>
        <end position="264"/>
    </location>
</feature>
<proteinExistence type="predicted"/>
<name>A0A7C3A7T6_9BACT</name>
<dbReference type="InterPro" id="IPR047655">
    <property type="entry name" value="Transpos_IS630-like"/>
</dbReference>
<evidence type="ECO:0000259" key="1">
    <source>
        <dbReference type="Pfam" id="PF13358"/>
    </source>
</evidence>
<evidence type="ECO:0000313" key="2">
    <source>
        <dbReference type="EMBL" id="HEX70512.1"/>
    </source>
</evidence>
<dbReference type="AlphaFoldDB" id="A0A7C3A7T6"/>
<organism evidence="2">
    <name type="scientific">Thermorudis sp</name>
    <dbReference type="NCBI Taxonomy" id="1969470"/>
    <lineage>
        <taxon>Bacteria</taxon>
        <taxon>Pseudomonadati</taxon>
        <taxon>Thermomicrobiota</taxon>
        <taxon>Thermomicrobia</taxon>
        <taxon>Thermomicrobia incertae sedis</taxon>
        <taxon>Thermorudis</taxon>
    </lineage>
</organism>
<protein>
    <submittedName>
        <fullName evidence="2">IS630 family transposase</fullName>
    </submittedName>
</protein>
<gene>
    <name evidence="2" type="ORF">ENP13_04625</name>
</gene>
<dbReference type="Pfam" id="PF13358">
    <property type="entry name" value="DDE_3"/>
    <property type="match status" value="1"/>
</dbReference>